<dbReference type="Proteomes" id="UP000622653">
    <property type="component" value="Unassembled WGS sequence"/>
</dbReference>
<reference evidence="1" key="1">
    <citation type="submission" date="2020-11" db="EMBL/GenBank/DDBJ databases">
        <title>Multidrug resistant novel bacterium Savagea serpentis sp. nov., isolated from the scats of a vine snake (Ahaetulla nasuta).</title>
        <authorList>
            <person name="Venkata Ramana V."/>
            <person name="Vikas Patil S."/>
            <person name="Yogita Lugani V."/>
        </authorList>
    </citation>
    <scope>NUCLEOTIDE SEQUENCE</scope>
    <source>
        <strain evidence="1">SN6</strain>
    </source>
</reference>
<sequence>MLQDHAKLVQFIRKATEVRGRKKLQKMIYIAKRCGVPFNEKYHLHMYGPYSEELTCRIEELCELGFLEEALEDKGSYVVYRYEATTSGLEFAEAFTDEQFIPEALIESMQSKSSRFLELVSTLYYFDELSKEAQIEKVKIVKNKLNYTDEEFEEAFTYMGELANIIQ</sequence>
<keyword evidence="2" id="KW-1185">Reference proteome</keyword>
<accession>A0A8J7KES3</accession>
<evidence type="ECO:0000313" key="1">
    <source>
        <dbReference type="EMBL" id="MBF4501446.1"/>
    </source>
</evidence>
<proteinExistence type="predicted"/>
<name>A0A8J7KES3_9BACL</name>
<organism evidence="1 2">
    <name type="scientific">Savagea serpentis</name>
    <dbReference type="NCBI Taxonomy" id="2785297"/>
    <lineage>
        <taxon>Bacteria</taxon>
        <taxon>Bacillati</taxon>
        <taxon>Bacillota</taxon>
        <taxon>Bacilli</taxon>
        <taxon>Bacillales</taxon>
        <taxon>Caryophanaceae</taxon>
        <taxon>Savagea</taxon>
    </lineage>
</organism>
<protein>
    <submittedName>
        <fullName evidence="1">YwgA family protein</fullName>
    </submittedName>
</protein>
<dbReference type="EMBL" id="JADKPV010000004">
    <property type="protein sequence ID" value="MBF4501446.1"/>
    <property type="molecule type" value="Genomic_DNA"/>
</dbReference>
<dbReference type="RefSeq" id="WP_194562931.1">
    <property type="nucleotide sequence ID" value="NZ_JADKPV010000004.1"/>
</dbReference>
<gene>
    <name evidence="1" type="ORF">IRY55_08735</name>
</gene>
<comment type="caution">
    <text evidence="1">The sequence shown here is derived from an EMBL/GenBank/DDBJ whole genome shotgun (WGS) entry which is preliminary data.</text>
</comment>
<evidence type="ECO:0000313" key="2">
    <source>
        <dbReference type="Proteomes" id="UP000622653"/>
    </source>
</evidence>
<dbReference type="AlphaFoldDB" id="A0A8J7KES3"/>